<evidence type="ECO:0000256" key="3">
    <source>
        <dbReference type="ARBA" id="ARBA00020586"/>
    </source>
</evidence>
<keyword evidence="7" id="KW-1185">Reference proteome</keyword>
<evidence type="ECO:0000256" key="4">
    <source>
        <dbReference type="ARBA" id="ARBA00031122"/>
    </source>
</evidence>
<dbReference type="InterPro" id="IPR016181">
    <property type="entry name" value="Acyl_CoA_acyltransferase"/>
</dbReference>
<evidence type="ECO:0000313" key="7">
    <source>
        <dbReference type="Proteomes" id="UP000243528"/>
    </source>
</evidence>
<reference evidence="6 7" key="1">
    <citation type="submission" date="2018-03" db="EMBL/GenBank/DDBJ databases">
        <title>Genomic Encyclopedia of Archaeal and Bacterial Type Strains, Phase II (KMG-II): from individual species to whole genera.</title>
        <authorList>
            <person name="Goeker M."/>
        </authorList>
    </citation>
    <scope>NUCLEOTIDE SEQUENCE [LARGE SCALE GENOMIC DNA]</scope>
    <source>
        <strain evidence="6 7">DSM 45211</strain>
    </source>
</reference>
<keyword evidence="6" id="KW-0808">Transferase</keyword>
<dbReference type="UniPathway" id="UPA00011"/>
<comment type="caution">
    <text evidence="6">The sequence shown here is derived from an EMBL/GenBank/DDBJ whole genome shotgun (WGS) entry which is preliminary data.</text>
</comment>
<evidence type="ECO:0000256" key="1">
    <source>
        <dbReference type="ARBA" id="ARBA00003818"/>
    </source>
</evidence>
<comment type="pathway">
    <text evidence="2">Siderophore biosynthesis; mycobactin biosynthesis.</text>
</comment>
<accession>A0A2P8EFH4</accession>
<dbReference type="Gene3D" id="3.40.630.30">
    <property type="match status" value="1"/>
</dbReference>
<dbReference type="Proteomes" id="UP000243528">
    <property type="component" value="Unassembled WGS sequence"/>
</dbReference>
<sequence length="205" mass="22373">MTPPRTVPAPAPELPRRGWSVTLPGATTALTFRPARADADAELIHDWMHRPHVVPWWQLDRALDGIRAYLDGLEHLWPWVVSAGDVAFGYVETYRVADDPLAAAYPALPGDVGWHVLVGPQEQLGTGTPQLLARVTLAALLGHGDRAVCEPDVRNARMLAFCRGLGLRHDGEIDLPDKRAALLTCTRAEFDARWPGDRAAVEGAS</sequence>
<comment type="function">
    <text evidence="1">Acyltransferase required for the direct transfer of medium- to long-chain fatty acyl moieties from a carrier protein (MbtL) on to the epsilon-amino group of lysine residue in the mycobactin core.</text>
</comment>
<dbReference type="RefSeq" id="WP_165358393.1">
    <property type="nucleotide sequence ID" value="NZ_ML142897.1"/>
</dbReference>
<gene>
    <name evidence="6" type="ORF">CLV30_101171</name>
</gene>
<dbReference type="EMBL" id="PYGE01000001">
    <property type="protein sequence ID" value="PSL08203.1"/>
    <property type="molecule type" value="Genomic_DNA"/>
</dbReference>
<evidence type="ECO:0000313" key="6">
    <source>
        <dbReference type="EMBL" id="PSL08203.1"/>
    </source>
</evidence>
<evidence type="ECO:0000259" key="5">
    <source>
        <dbReference type="SMART" id="SM01006"/>
    </source>
</evidence>
<dbReference type="SUPFAM" id="SSF55729">
    <property type="entry name" value="Acyl-CoA N-acyltransferases (Nat)"/>
    <property type="match status" value="1"/>
</dbReference>
<evidence type="ECO:0000256" key="2">
    <source>
        <dbReference type="ARBA" id="ARBA00005102"/>
    </source>
</evidence>
<feature type="domain" description="Acyltransferase MbtK/IucB-like conserved" evidence="5">
    <location>
        <begin position="33"/>
        <end position="81"/>
    </location>
</feature>
<proteinExistence type="predicted"/>
<dbReference type="Pfam" id="PF13523">
    <property type="entry name" value="Acetyltransf_8"/>
    <property type="match status" value="1"/>
</dbReference>
<dbReference type="AlphaFoldDB" id="A0A2P8EFH4"/>
<organism evidence="6 7">
    <name type="scientific">Haloactinopolyspora alba</name>
    <dbReference type="NCBI Taxonomy" id="648780"/>
    <lineage>
        <taxon>Bacteria</taxon>
        <taxon>Bacillati</taxon>
        <taxon>Actinomycetota</taxon>
        <taxon>Actinomycetes</taxon>
        <taxon>Jiangellales</taxon>
        <taxon>Jiangellaceae</taxon>
        <taxon>Haloactinopolyspora</taxon>
    </lineage>
</organism>
<dbReference type="InterPro" id="IPR019432">
    <property type="entry name" value="Acyltransferase_MbtK/IucB-like"/>
</dbReference>
<name>A0A2P8EFH4_9ACTN</name>
<dbReference type="GO" id="GO:0019290">
    <property type="term" value="P:siderophore biosynthetic process"/>
    <property type="evidence" value="ECO:0007669"/>
    <property type="project" value="InterPro"/>
</dbReference>
<dbReference type="PANTHER" id="PTHR31438:SF1">
    <property type="entry name" value="LYSINE N-ACYLTRANSFERASE C17G9.06C-RELATED"/>
    <property type="match status" value="1"/>
</dbReference>
<dbReference type="SMART" id="SM01006">
    <property type="entry name" value="AlcB"/>
    <property type="match status" value="1"/>
</dbReference>
<dbReference type="PANTHER" id="PTHR31438">
    <property type="entry name" value="LYSINE N-ACYLTRANSFERASE C17G9.06C-RELATED"/>
    <property type="match status" value="1"/>
</dbReference>
<protein>
    <recommendedName>
        <fullName evidence="3">Lysine N-acyltransferase MbtK</fullName>
    </recommendedName>
    <alternativeName>
        <fullName evidence="4">Mycobactin synthase protein K</fullName>
    </alternativeName>
</protein>
<dbReference type="GO" id="GO:0016410">
    <property type="term" value="F:N-acyltransferase activity"/>
    <property type="evidence" value="ECO:0007669"/>
    <property type="project" value="TreeGrafter"/>
</dbReference>